<dbReference type="PANTHER" id="PTHR34299">
    <property type="entry name" value="DIACYLGLYCEROL KINASE"/>
    <property type="match status" value="1"/>
</dbReference>
<evidence type="ECO:0000256" key="3">
    <source>
        <dbReference type="ARBA" id="ARBA00022475"/>
    </source>
</evidence>
<evidence type="ECO:0000256" key="2">
    <source>
        <dbReference type="ARBA" id="ARBA00005967"/>
    </source>
</evidence>
<dbReference type="RefSeq" id="WP_346239733.1">
    <property type="nucleotide sequence ID" value="NZ_JAZHYP010000001.1"/>
</dbReference>
<keyword evidence="5 16" id="KW-0808">Transferase</keyword>
<dbReference type="EMBL" id="JAZHYP010000001">
    <property type="protein sequence ID" value="MEN3322190.1"/>
    <property type="molecule type" value="Genomic_DNA"/>
</dbReference>
<evidence type="ECO:0000256" key="11">
    <source>
        <dbReference type="ARBA" id="ARBA00023098"/>
    </source>
</evidence>
<dbReference type="Proteomes" id="UP001416393">
    <property type="component" value="Unassembled WGS sequence"/>
</dbReference>
<evidence type="ECO:0000256" key="5">
    <source>
        <dbReference type="ARBA" id="ARBA00022679"/>
    </source>
</evidence>
<gene>
    <name evidence="16" type="ORF">VP395_00490</name>
</gene>
<keyword evidence="10 15" id="KW-1133">Transmembrane helix</keyword>
<comment type="similarity">
    <text evidence="2">Belongs to the bacterial diacylglycerol kinase family.</text>
</comment>
<evidence type="ECO:0000256" key="12">
    <source>
        <dbReference type="ARBA" id="ARBA00023136"/>
    </source>
</evidence>
<evidence type="ECO:0000256" key="6">
    <source>
        <dbReference type="ARBA" id="ARBA00022692"/>
    </source>
</evidence>
<feature type="transmembrane region" description="Helical" evidence="15">
    <location>
        <begin position="34"/>
        <end position="51"/>
    </location>
</feature>
<evidence type="ECO:0000256" key="4">
    <source>
        <dbReference type="ARBA" id="ARBA00022516"/>
    </source>
</evidence>
<keyword evidence="12 15" id="KW-0472">Membrane</keyword>
<evidence type="ECO:0000256" key="9">
    <source>
        <dbReference type="ARBA" id="ARBA00022840"/>
    </source>
</evidence>
<evidence type="ECO:0000256" key="7">
    <source>
        <dbReference type="ARBA" id="ARBA00022741"/>
    </source>
</evidence>
<dbReference type="InterPro" id="IPR036945">
    <property type="entry name" value="DAGK_sf"/>
</dbReference>
<keyword evidence="9" id="KW-0067">ATP-binding</keyword>
<keyword evidence="17" id="KW-1185">Reference proteome</keyword>
<evidence type="ECO:0000256" key="1">
    <source>
        <dbReference type="ARBA" id="ARBA00004651"/>
    </source>
</evidence>
<dbReference type="PANTHER" id="PTHR34299:SF1">
    <property type="entry name" value="DIACYLGLYCEROL KINASE"/>
    <property type="match status" value="1"/>
</dbReference>
<feature type="transmembrane region" description="Helical" evidence="15">
    <location>
        <begin position="97"/>
        <end position="118"/>
    </location>
</feature>
<evidence type="ECO:0000313" key="16">
    <source>
        <dbReference type="EMBL" id="MEN3322190.1"/>
    </source>
</evidence>
<keyword evidence="14" id="KW-1208">Phospholipid metabolism</keyword>
<keyword evidence="11" id="KW-0443">Lipid metabolism</keyword>
<evidence type="ECO:0000313" key="17">
    <source>
        <dbReference type="Proteomes" id="UP001416393"/>
    </source>
</evidence>
<sequence>MTKKESFVAKRIKSVGYAFKGAIILLNNEASVKVQFIIALLVTAAGFFFNISSTEWAIQLLAIGLVMSMEGINTAVEEIANFIHPEHHNKIGLIKDIAAGAVFFASVFAIIIGLIIYIPKLATI</sequence>
<evidence type="ECO:0000256" key="15">
    <source>
        <dbReference type="SAM" id="Phobius"/>
    </source>
</evidence>
<keyword evidence="7" id="KW-0547">Nucleotide-binding</keyword>
<proteinExistence type="inferred from homology"/>
<keyword evidence="3" id="KW-1003">Cell membrane</keyword>
<keyword evidence="8 16" id="KW-0418">Kinase</keyword>
<evidence type="ECO:0000256" key="13">
    <source>
        <dbReference type="ARBA" id="ARBA00023209"/>
    </source>
</evidence>
<keyword evidence="6 15" id="KW-0812">Transmembrane</keyword>
<dbReference type="Gene3D" id="1.10.287.3610">
    <property type="match status" value="1"/>
</dbReference>
<keyword evidence="13" id="KW-0594">Phospholipid biosynthesis</keyword>
<dbReference type="InterPro" id="IPR000829">
    <property type="entry name" value="DAGK"/>
</dbReference>
<evidence type="ECO:0000256" key="10">
    <source>
        <dbReference type="ARBA" id="ARBA00022989"/>
    </source>
</evidence>
<comment type="subcellular location">
    <subcellularLocation>
        <location evidence="1">Cell membrane</location>
        <topology evidence="1">Multi-pass membrane protein</topology>
    </subcellularLocation>
</comment>
<reference evidence="16 17" key="1">
    <citation type="submission" date="2024-01" db="EMBL/GenBank/DDBJ databases">
        <title>Mariniflexile litorale sp. nov., isolated from the shallow sediments of the Sea of Japan.</title>
        <authorList>
            <person name="Romanenko L."/>
            <person name="Bystritskaya E."/>
            <person name="Isaeva M."/>
        </authorList>
    </citation>
    <scope>NUCLEOTIDE SEQUENCE [LARGE SCALE GENOMIC DNA]</scope>
    <source>
        <strain evidence="16 17">KCTC 32427</strain>
    </source>
</reference>
<dbReference type="CDD" id="cd14265">
    <property type="entry name" value="UDPK_IM_like"/>
    <property type="match status" value="1"/>
</dbReference>
<organism evidence="16 17">
    <name type="scientific">Mariniflexile soesokkakense</name>
    <dbReference type="NCBI Taxonomy" id="1343160"/>
    <lineage>
        <taxon>Bacteria</taxon>
        <taxon>Pseudomonadati</taxon>
        <taxon>Bacteroidota</taxon>
        <taxon>Flavobacteriia</taxon>
        <taxon>Flavobacteriales</taxon>
        <taxon>Flavobacteriaceae</taxon>
        <taxon>Mariniflexile</taxon>
    </lineage>
</organism>
<evidence type="ECO:0000256" key="14">
    <source>
        <dbReference type="ARBA" id="ARBA00023264"/>
    </source>
</evidence>
<comment type="caution">
    <text evidence="16">The sequence shown here is derived from an EMBL/GenBank/DDBJ whole genome shotgun (WGS) entry which is preliminary data.</text>
</comment>
<accession>A0ABV0A7N3</accession>
<evidence type="ECO:0000256" key="8">
    <source>
        <dbReference type="ARBA" id="ARBA00022777"/>
    </source>
</evidence>
<dbReference type="Pfam" id="PF01219">
    <property type="entry name" value="DAGK_prokar"/>
    <property type="match status" value="1"/>
</dbReference>
<protein>
    <submittedName>
        <fullName evidence="16">Diacylglycerol kinase family protein</fullName>
        <ecNumber evidence="16">2.7.1.-</ecNumber>
    </submittedName>
</protein>
<name>A0ABV0A7N3_9FLAO</name>
<dbReference type="InterPro" id="IPR033717">
    <property type="entry name" value="UDPK"/>
</dbReference>
<dbReference type="GO" id="GO:0016301">
    <property type="term" value="F:kinase activity"/>
    <property type="evidence" value="ECO:0007669"/>
    <property type="project" value="UniProtKB-KW"/>
</dbReference>
<dbReference type="EC" id="2.7.1.-" evidence="16"/>
<keyword evidence="4" id="KW-0444">Lipid biosynthesis</keyword>